<gene>
    <name evidence="10" type="primary">LOC102701983</name>
</gene>
<dbReference type="FunFam" id="3.10.120.10:FF:000002">
    <property type="entry name" value="Cytochrome b5 type B"/>
    <property type="match status" value="1"/>
</dbReference>
<comment type="similarity">
    <text evidence="7 8">Belongs to the cytochrome b5 family.</text>
</comment>
<keyword evidence="11" id="KW-1185">Reference proteome</keyword>
<feature type="domain" description="Cytochrome b5 heme-binding" evidence="9">
    <location>
        <begin position="6"/>
        <end position="82"/>
    </location>
</feature>
<evidence type="ECO:0000313" key="11">
    <source>
        <dbReference type="Proteomes" id="UP000006038"/>
    </source>
</evidence>
<dbReference type="GO" id="GO:0016020">
    <property type="term" value="C:membrane"/>
    <property type="evidence" value="ECO:0007669"/>
    <property type="project" value="UniProtKB-SubCell"/>
</dbReference>
<dbReference type="Proteomes" id="UP000006038">
    <property type="component" value="Unassembled WGS sequence"/>
</dbReference>
<dbReference type="PROSITE" id="PS50255">
    <property type="entry name" value="CYTOCHROME_B5_2"/>
    <property type="match status" value="1"/>
</dbReference>
<sequence>MAAGGKAVYSFQEVSKHNDRKDCWLIIGGKVYDVSPFMEEHPGGDEVLLACTGKDATADFNDIGHTATAKELMAQYVIGEVDASTRPPKPAYRVLSEDARTKPDAASGGAWLTMLQLAVPVALLGLAFAAQNFAKTSTE</sequence>
<dbReference type="EnsemblPlants" id="OB02G33320.1">
    <property type="protein sequence ID" value="OB02G33320.1"/>
    <property type="gene ID" value="OB02G33320"/>
</dbReference>
<dbReference type="OMA" id="WEKESTP"/>
<keyword evidence="3 8" id="KW-0812">Transmembrane</keyword>
<protein>
    <recommendedName>
        <fullName evidence="9">Cytochrome b5 heme-binding domain-containing protein</fullName>
    </recommendedName>
</protein>
<dbReference type="Gramene" id="OB02G33320.1">
    <property type="protein sequence ID" value="OB02G33320.1"/>
    <property type="gene ID" value="OB02G33320"/>
</dbReference>
<accession>J3LFB5</accession>
<organism evidence="10">
    <name type="scientific">Oryza brachyantha</name>
    <name type="common">malo sina</name>
    <dbReference type="NCBI Taxonomy" id="4533"/>
    <lineage>
        <taxon>Eukaryota</taxon>
        <taxon>Viridiplantae</taxon>
        <taxon>Streptophyta</taxon>
        <taxon>Embryophyta</taxon>
        <taxon>Tracheophyta</taxon>
        <taxon>Spermatophyta</taxon>
        <taxon>Magnoliopsida</taxon>
        <taxon>Liliopsida</taxon>
        <taxon>Poales</taxon>
        <taxon>Poaceae</taxon>
        <taxon>BOP clade</taxon>
        <taxon>Oryzoideae</taxon>
        <taxon>Oryzeae</taxon>
        <taxon>Oryzinae</taxon>
        <taxon>Oryza</taxon>
    </lineage>
</organism>
<dbReference type="PROSITE" id="PS00191">
    <property type="entry name" value="CYTOCHROME_B5_1"/>
    <property type="match status" value="1"/>
</dbReference>
<evidence type="ECO:0000259" key="9">
    <source>
        <dbReference type="PROSITE" id="PS50255"/>
    </source>
</evidence>
<dbReference type="HOGENOM" id="CLU_102602_3_0_1"/>
<dbReference type="Gene3D" id="3.10.120.10">
    <property type="entry name" value="Cytochrome b5-like heme/steroid binding domain"/>
    <property type="match status" value="1"/>
</dbReference>
<evidence type="ECO:0000313" key="10">
    <source>
        <dbReference type="EnsemblPlants" id="OB02G33320.1"/>
    </source>
</evidence>
<feature type="transmembrane region" description="Helical" evidence="8">
    <location>
        <begin position="110"/>
        <end position="130"/>
    </location>
</feature>
<reference evidence="10" key="1">
    <citation type="submission" date="2013-04" db="UniProtKB">
        <authorList>
            <consortium name="EnsemblPlants"/>
        </authorList>
    </citation>
    <scope>IDENTIFICATION</scope>
</reference>
<evidence type="ECO:0000256" key="1">
    <source>
        <dbReference type="ARBA" id="ARBA00004370"/>
    </source>
</evidence>
<keyword evidence="6 8" id="KW-0472">Membrane</keyword>
<dbReference type="SUPFAM" id="SSF55856">
    <property type="entry name" value="Cytochrome b5-like heme/steroid binding domain"/>
    <property type="match status" value="1"/>
</dbReference>
<dbReference type="RefSeq" id="XP_006648885.1">
    <property type="nucleotide sequence ID" value="XM_006648822.3"/>
</dbReference>
<dbReference type="PANTHER" id="PTHR19359:SF30">
    <property type="entry name" value="OS02G0649800 PROTEIN"/>
    <property type="match status" value="1"/>
</dbReference>
<name>J3LFB5_ORYBR</name>
<dbReference type="PANTHER" id="PTHR19359">
    <property type="entry name" value="CYTOCHROME B5"/>
    <property type="match status" value="1"/>
</dbReference>
<dbReference type="InterPro" id="IPR050668">
    <property type="entry name" value="Cytochrome_b5"/>
</dbReference>
<dbReference type="KEGG" id="obr:102701983"/>
<dbReference type="GeneID" id="102701983"/>
<dbReference type="InterPro" id="IPR036400">
    <property type="entry name" value="Cyt_B5-like_heme/steroid_sf"/>
</dbReference>
<dbReference type="Pfam" id="PF00173">
    <property type="entry name" value="Cyt-b5"/>
    <property type="match status" value="1"/>
</dbReference>
<evidence type="ECO:0000256" key="5">
    <source>
        <dbReference type="ARBA" id="ARBA00023004"/>
    </source>
</evidence>
<evidence type="ECO:0000256" key="4">
    <source>
        <dbReference type="ARBA" id="ARBA00022723"/>
    </source>
</evidence>
<dbReference type="SMART" id="SM01117">
    <property type="entry name" value="Cyt-b5"/>
    <property type="match status" value="1"/>
</dbReference>
<keyword evidence="8" id="KW-1133">Transmembrane helix</keyword>
<dbReference type="OrthoDB" id="260519at2759"/>
<dbReference type="STRING" id="4533.J3LFB5"/>
<dbReference type="GO" id="GO:0020037">
    <property type="term" value="F:heme binding"/>
    <property type="evidence" value="ECO:0007669"/>
    <property type="project" value="UniProtKB-UniRule"/>
</dbReference>
<comment type="subcellular location">
    <subcellularLocation>
        <location evidence="1">Membrane</location>
    </subcellularLocation>
</comment>
<keyword evidence="2 8" id="KW-0349">Heme</keyword>
<evidence type="ECO:0000256" key="7">
    <source>
        <dbReference type="ARBA" id="ARBA00038168"/>
    </source>
</evidence>
<keyword evidence="4 8" id="KW-0479">Metal-binding</keyword>
<keyword evidence="5 8" id="KW-0408">Iron</keyword>
<dbReference type="InterPro" id="IPR018506">
    <property type="entry name" value="Cyt_B5_heme-BS"/>
</dbReference>
<dbReference type="AlphaFoldDB" id="J3LFB5"/>
<evidence type="ECO:0000256" key="6">
    <source>
        <dbReference type="ARBA" id="ARBA00023136"/>
    </source>
</evidence>
<evidence type="ECO:0000256" key="2">
    <source>
        <dbReference type="ARBA" id="ARBA00022617"/>
    </source>
</evidence>
<proteinExistence type="inferred from homology"/>
<dbReference type="GO" id="GO:0046872">
    <property type="term" value="F:metal ion binding"/>
    <property type="evidence" value="ECO:0007669"/>
    <property type="project" value="UniProtKB-UniRule"/>
</dbReference>
<evidence type="ECO:0000256" key="3">
    <source>
        <dbReference type="ARBA" id="ARBA00022692"/>
    </source>
</evidence>
<dbReference type="PRINTS" id="PR00363">
    <property type="entry name" value="CYTOCHROMEB5"/>
</dbReference>
<dbReference type="InterPro" id="IPR001199">
    <property type="entry name" value="Cyt_B5-like_heme/steroid-bd"/>
</dbReference>
<dbReference type="eggNOG" id="KOG0537">
    <property type="taxonomic scope" value="Eukaryota"/>
</dbReference>
<evidence type="ECO:0000256" key="8">
    <source>
        <dbReference type="RuleBase" id="RU362121"/>
    </source>
</evidence>